<evidence type="ECO:0000313" key="5">
    <source>
        <dbReference type="Proteomes" id="UP001455709"/>
    </source>
</evidence>
<evidence type="ECO:0000259" key="2">
    <source>
        <dbReference type="Pfam" id="PF02543"/>
    </source>
</evidence>
<feature type="domain" description="Carbamoyltransferase C-terminal" evidence="3">
    <location>
        <begin position="385"/>
        <end position="552"/>
    </location>
</feature>
<dbReference type="PANTHER" id="PTHR34847">
    <property type="entry name" value="NODULATION PROTEIN U"/>
    <property type="match status" value="1"/>
</dbReference>
<dbReference type="Proteomes" id="UP001455709">
    <property type="component" value="Unassembled WGS sequence"/>
</dbReference>
<gene>
    <name evidence="4" type="ORF">ABGV49_19530</name>
</gene>
<comment type="caution">
    <text evidence="4">The sequence shown here is derived from an EMBL/GenBank/DDBJ whole genome shotgun (WGS) entry which is preliminary data.</text>
</comment>
<dbReference type="InterPro" id="IPR051338">
    <property type="entry name" value="NodU/CmcH_Carbamoyltrnsfr"/>
</dbReference>
<evidence type="ECO:0000259" key="3">
    <source>
        <dbReference type="Pfam" id="PF16861"/>
    </source>
</evidence>
<dbReference type="InterPro" id="IPR003696">
    <property type="entry name" value="Carbtransf_dom"/>
</dbReference>
<name>A0ABV0FGN0_9NEIS</name>
<dbReference type="InterPro" id="IPR038152">
    <property type="entry name" value="Carbam_trans_C_sf"/>
</dbReference>
<evidence type="ECO:0000256" key="1">
    <source>
        <dbReference type="ARBA" id="ARBA00006129"/>
    </source>
</evidence>
<dbReference type="Gene3D" id="3.30.420.40">
    <property type="match status" value="2"/>
</dbReference>
<dbReference type="SUPFAM" id="SSF53067">
    <property type="entry name" value="Actin-like ATPase domain"/>
    <property type="match status" value="1"/>
</dbReference>
<comment type="similarity">
    <text evidence="1">Belongs to the NodU/CmcH family.</text>
</comment>
<organism evidence="4 5">
    <name type="scientific">Chromobacterium vaccinii</name>
    <dbReference type="NCBI Taxonomy" id="1108595"/>
    <lineage>
        <taxon>Bacteria</taxon>
        <taxon>Pseudomonadati</taxon>
        <taxon>Pseudomonadota</taxon>
        <taxon>Betaproteobacteria</taxon>
        <taxon>Neisseriales</taxon>
        <taxon>Chromobacteriaceae</taxon>
        <taxon>Chromobacterium</taxon>
    </lineage>
</organism>
<protein>
    <submittedName>
        <fullName evidence="4">Carbamoyltransferase C-terminal domain-containing protein</fullName>
    </submittedName>
</protein>
<proteinExistence type="inferred from homology"/>
<keyword evidence="5" id="KW-1185">Reference proteome</keyword>
<dbReference type="RefSeq" id="WP_347371818.1">
    <property type="nucleotide sequence ID" value="NZ_JBDOJC010000001.1"/>
</dbReference>
<dbReference type="Pfam" id="PF16861">
    <property type="entry name" value="Carbam_trans_C"/>
    <property type="match status" value="1"/>
</dbReference>
<dbReference type="InterPro" id="IPR043129">
    <property type="entry name" value="ATPase_NBD"/>
</dbReference>
<dbReference type="CDD" id="cd24098">
    <property type="entry name" value="ASKHA_NBD_TobZ_N"/>
    <property type="match status" value="1"/>
</dbReference>
<dbReference type="Pfam" id="PF02543">
    <property type="entry name" value="Carbam_trans_N"/>
    <property type="match status" value="1"/>
</dbReference>
<dbReference type="PANTHER" id="PTHR34847:SF1">
    <property type="entry name" value="NODULATION PROTEIN U"/>
    <property type="match status" value="1"/>
</dbReference>
<dbReference type="InterPro" id="IPR031730">
    <property type="entry name" value="Carbam_trans_C"/>
</dbReference>
<accession>A0ABV0FGN0</accession>
<feature type="domain" description="Carbamoyltransferase" evidence="2">
    <location>
        <begin position="5"/>
        <end position="333"/>
    </location>
</feature>
<dbReference type="Gene3D" id="3.90.870.20">
    <property type="entry name" value="Carbamoyltransferase, C-terminal domain"/>
    <property type="match status" value="1"/>
</dbReference>
<dbReference type="EMBL" id="JBDOJC010000001">
    <property type="protein sequence ID" value="MEO2219250.1"/>
    <property type="molecule type" value="Genomic_DNA"/>
</dbReference>
<reference evidence="4 5" key="1">
    <citation type="submission" date="2024-05" db="EMBL/GenBank/DDBJ databases">
        <authorList>
            <person name="De Oliveira J.P."/>
            <person name="Noriler S.A."/>
            <person name="De Oliveira A.G."/>
            <person name="Sipoli D.S."/>
        </authorList>
    </citation>
    <scope>NUCLEOTIDE SEQUENCE [LARGE SCALE GENOMIC DNA]</scope>
    <source>
        <strain evidence="4 5">LABIM189</strain>
    </source>
</reference>
<sequence>MHPTILGLSAFYHDSAAALLHSGRTRFALQEERITRIKFDNSFPSNAISLALESTGITISEIDRIAFFENPKVKLDRILKTSSPQQLLKSLSETWDQKLHLTELIKLRTNFRGQVDYFDHHESHAAYAFFSSKAPRALVLVADGVGEWDTTSIWLGEGATLKHISSTRFPHSLGLFYATITSFIGFRPNSDEYKVMGLASFGSPTHVETMRAMLRNTEHGFECDPQYYDFESIMYSPRLTRLLGVPPRQPGVPALGVYADIAASAQQILQESLLQLVIKGSAQIGIKTPVVCFGGGVALNCAAAGWLRDSGYVQDVLVPPGADDAGSAIGAAMLAHARLTGQRPDPIHTPYLGIEFTDQEAEAYIKLLGIEYECFDDATLIDHVATAITEGNIVGWFQGKSEFGPRALGNRSIFADPRPAVMRDKINEKIKHREGFRPFAPICIETNMQDWFSPAKPSPFMTSVFRSLQPDVLQAVTHVDGTARVQTIPPSPQTRTVALINAFHAKTGIPVLLNTSFNVAEEPIVLTPFDAFNTFRESKLDILVLGNCIIHRHRQDTKIMQAGTYKYMSIARPLVPLTRSTYFFT</sequence>
<evidence type="ECO:0000313" key="4">
    <source>
        <dbReference type="EMBL" id="MEO2219250.1"/>
    </source>
</evidence>